<evidence type="ECO:0000256" key="1">
    <source>
        <dbReference type="ARBA" id="ARBA00010939"/>
    </source>
</evidence>
<dbReference type="Proteomes" id="UP000034492">
    <property type="component" value="Unassembled WGS sequence"/>
</dbReference>
<comment type="function">
    <text evidence="4">One of the essential components for the initiation of protein synthesis. Stabilizes the binding of IF-2 and IF-3 on the 30S subunit to which N-formylmethionyl-tRNA(fMet) subsequently binds. Helps modulate mRNA selection, yielding the 30S pre-initiation complex (PIC). Upon addition of the 50S ribosomal subunit IF-1, IF-2 and IF-3 are released leaving the mature 70S translation initiation complex.</text>
</comment>
<evidence type="ECO:0000256" key="3">
    <source>
        <dbReference type="ARBA" id="ARBA00022917"/>
    </source>
</evidence>
<comment type="subcellular location">
    <subcellularLocation>
        <location evidence="4">Cytoplasm</location>
    </subcellularLocation>
</comment>
<evidence type="ECO:0000313" key="8">
    <source>
        <dbReference type="Proteomes" id="UP000034492"/>
    </source>
</evidence>
<dbReference type="PANTHER" id="PTHR33370:SF1">
    <property type="entry name" value="TRANSLATION INITIATION FACTOR IF-1, CHLOROPLASTIC"/>
    <property type="match status" value="1"/>
</dbReference>
<dbReference type="InterPro" id="IPR004368">
    <property type="entry name" value="TIF_IF1"/>
</dbReference>
<keyword evidence="4" id="KW-0963">Cytoplasm</keyword>
<dbReference type="InterPro" id="IPR012340">
    <property type="entry name" value="NA-bd_OB-fold"/>
</dbReference>
<comment type="subunit">
    <text evidence="4">Component of the 30S ribosomal translation pre-initiation complex which assembles on the 30S ribosome in the order IF-2 and IF-3, IF-1 and N-formylmethionyl-tRNA(fMet); mRNA recruitment can occur at any time during PIC assembly.</text>
</comment>
<evidence type="ECO:0000256" key="4">
    <source>
        <dbReference type="HAMAP-Rule" id="MF_00075"/>
    </source>
</evidence>
<evidence type="ECO:0000256" key="5">
    <source>
        <dbReference type="NCBIfam" id="TIGR00008"/>
    </source>
</evidence>
<dbReference type="GO" id="GO:0043022">
    <property type="term" value="F:ribosome binding"/>
    <property type="evidence" value="ECO:0007669"/>
    <property type="project" value="UniProtKB-UniRule"/>
</dbReference>
<feature type="domain" description="S1-like" evidence="6">
    <location>
        <begin position="40"/>
        <end position="84"/>
    </location>
</feature>
<dbReference type="HAMAP" id="MF_00075">
    <property type="entry name" value="IF_1"/>
    <property type="match status" value="1"/>
</dbReference>
<accession>A0A0G0FA52</accession>
<dbReference type="NCBIfam" id="TIGR00008">
    <property type="entry name" value="infA"/>
    <property type="match status" value="1"/>
</dbReference>
<comment type="caution">
    <text evidence="7">The sequence shown here is derived from an EMBL/GenBank/DDBJ whole genome shotgun (WGS) entry which is preliminary data.</text>
</comment>
<keyword evidence="2 4" id="KW-0396">Initiation factor</keyword>
<dbReference type="AlphaFoldDB" id="A0A0G0FA52"/>
<dbReference type="SUPFAM" id="SSF50249">
    <property type="entry name" value="Nucleic acid-binding proteins"/>
    <property type="match status" value="1"/>
</dbReference>
<dbReference type="CDD" id="cd04451">
    <property type="entry name" value="S1_IF1"/>
    <property type="match status" value="1"/>
</dbReference>
<dbReference type="GO" id="GO:0005829">
    <property type="term" value="C:cytosol"/>
    <property type="evidence" value="ECO:0007669"/>
    <property type="project" value="TreeGrafter"/>
</dbReference>
<organism evidence="7 8">
    <name type="scientific">Candidatus Daviesbacteria bacterium GW2011_GWB1_36_5</name>
    <dbReference type="NCBI Taxonomy" id="1618426"/>
    <lineage>
        <taxon>Bacteria</taxon>
        <taxon>Candidatus Daviesiibacteriota</taxon>
    </lineage>
</organism>
<keyword evidence="4" id="KW-0694">RNA-binding</keyword>
<name>A0A0G0FA52_9BACT</name>
<keyword evidence="3 4" id="KW-0648">Protein biosynthesis</keyword>
<reference evidence="7 8" key="1">
    <citation type="journal article" date="2015" name="Nature">
        <title>rRNA introns, odd ribosomes, and small enigmatic genomes across a large radiation of phyla.</title>
        <authorList>
            <person name="Brown C.T."/>
            <person name="Hug L.A."/>
            <person name="Thomas B.C."/>
            <person name="Sharon I."/>
            <person name="Castelle C.J."/>
            <person name="Singh A."/>
            <person name="Wilkins M.J."/>
            <person name="Williams K.H."/>
            <person name="Banfield J.F."/>
        </authorList>
    </citation>
    <scope>NUCLEOTIDE SEQUENCE [LARGE SCALE GENOMIC DNA]</scope>
</reference>
<comment type="similarity">
    <text evidence="1 4">Belongs to the IF-1 family.</text>
</comment>
<proteinExistence type="inferred from homology"/>
<evidence type="ECO:0000256" key="2">
    <source>
        <dbReference type="ARBA" id="ARBA00022540"/>
    </source>
</evidence>
<dbReference type="EMBL" id="LBSA01000005">
    <property type="protein sequence ID" value="KKQ10420.1"/>
    <property type="molecule type" value="Genomic_DNA"/>
</dbReference>
<dbReference type="InterPro" id="IPR006196">
    <property type="entry name" value="RNA-binding_domain_S1_IF1"/>
</dbReference>
<dbReference type="PANTHER" id="PTHR33370">
    <property type="entry name" value="TRANSLATION INITIATION FACTOR IF-1, CHLOROPLASTIC"/>
    <property type="match status" value="1"/>
</dbReference>
<protein>
    <recommendedName>
        <fullName evidence="4 5">Translation initiation factor IF-1</fullName>
    </recommendedName>
</protein>
<keyword evidence="4" id="KW-0699">rRNA-binding</keyword>
<dbReference type="Pfam" id="PF01176">
    <property type="entry name" value="eIF-1a"/>
    <property type="match status" value="1"/>
</dbReference>
<gene>
    <name evidence="4" type="primary">infA</name>
    <name evidence="7" type="ORF">US19_C0005G0032</name>
</gene>
<dbReference type="PROSITE" id="PS50832">
    <property type="entry name" value="S1_IF1_TYPE"/>
    <property type="match status" value="1"/>
</dbReference>
<dbReference type="GO" id="GO:0019843">
    <property type="term" value="F:rRNA binding"/>
    <property type="evidence" value="ECO:0007669"/>
    <property type="project" value="UniProtKB-UniRule"/>
</dbReference>
<dbReference type="FunFam" id="2.40.50.140:FF:000002">
    <property type="entry name" value="Translation initiation factor IF-1"/>
    <property type="match status" value="1"/>
</dbReference>
<evidence type="ECO:0000259" key="6">
    <source>
        <dbReference type="PROSITE" id="PS50832"/>
    </source>
</evidence>
<dbReference type="GO" id="GO:0003743">
    <property type="term" value="F:translation initiation factor activity"/>
    <property type="evidence" value="ECO:0007669"/>
    <property type="project" value="UniProtKB-UniRule"/>
</dbReference>
<evidence type="ECO:0000313" key="7">
    <source>
        <dbReference type="EMBL" id="KKQ10420.1"/>
    </source>
</evidence>
<dbReference type="Gene3D" id="2.40.50.140">
    <property type="entry name" value="Nucleic acid-binding proteins"/>
    <property type="match status" value="1"/>
</dbReference>
<sequence length="84" mass="9692">MDDGQLPDLLEVEGKVLEVLPSTMFRVEIDRSANLPELVGRVILCHISGKMRRHFIKLLTGDRVKAEMSPRYDLDKGRITFRIR</sequence>